<dbReference type="InterPro" id="IPR001451">
    <property type="entry name" value="Hexapep"/>
</dbReference>
<reference evidence="1" key="2">
    <citation type="submission" date="2020-09" db="EMBL/GenBank/DDBJ databases">
        <authorList>
            <person name="Sun Q."/>
            <person name="Zhou Y."/>
        </authorList>
    </citation>
    <scope>NUCLEOTIDE SEQUENCE</scope>
    <source>
        <strain evidence="1">CGMCC 1.14988</strain>
    </source>
</reference>
<accession>A0A8J3EVA6</accession>
<name>A0A8J3EVA6_9ACTN</name>
<dbReference type="CDD" id="cd04645">
    <property type="entry name" value="LbH_gamma_CA_like"/>
    <property type="match status" value="1"/>
</dbReference>
<dbReference type="OrthoDB" id="9803036at2"/>
<comment type="caution">
    <text evidence="1">The sequence shown here is derived from an EMBL/GenBank/DDBJ whole genome shotgun (WGS) entry which is preliminary data.</text>
</comment>
<dbReference type="SUPFAM" id="SSF51161">
    <property type="entry name" value="Trimeric LpxA-like enzymes"/>
    <property type="match status" value="1"/>
</dbReference>
<keyword evidence="2" id="KW-1185">Reference proteome</keyword>
<dbReference type="PANTHER" id="PTHR13061">
    <property type="entry name" value="DYNACTIN SUBUNIT P25"/>
    <property type="match status" value="1"/>
</dbReference>
<evidence type="ECO:0000313" key="2">
    <source>
        <dbReference type="Proteomes" id="UP000650511"/>
    </source>
</evidence>
<dbReference type="Pfam" id="PF00132">
    <property type="entry name" value="Hexapep"/>
    <property type="match status" value="1"/>
</dbReference>
<dbReference type="InterPro" id="IPR050484">
    <property type="entry name" value="Transf_Hexapept/Carb_Anhydrase"/>
</dbReference>
<dbReference type="InterPro" id="IPR047324">
    <property type="entry name" value="LbH_gamma_CA-like"/>
</dbReference>
<sequence>MAALVLEVNGHTPRIDTTAYVADTATVAGDVRVGARSSIWFGTVVRSELAPITIGEETNLQDLTVVHADPAYPVTLGDRVTVGHRVVLHGCTVEDDALIGMGAVVMNGAVIGEGAVVAAGAVVTEGTSVPPRTIAMGIPAKVVERPVPEIPRPNVAGYVALADAYRDAVPPTGRA</sequence>
<dbReference type="InterPro" id="IPR011004">
    <property type="entry name" value="Trimer_LpxA-like_sf"/>
</dbReference>
<gene>
    <name evidence="1" type="ORF">GCM10011354_33330</name>
</gene>
<dbReference type="PANTHER" id="PTHR13061:SF29">
    <property type="entry name" value="GAMMA CARBONIC ANHYDRASE-LIKE 1, MITOCHONDRIAL-RELATED"/>
    <property type="match status" value="1"/>
</dbReference>
<dbReference type="Proteomes" id="UP000650511">
    <property type="component" value="Unassembled WGS sequence"/>
</dbReference>
<proteinExistence type="predicted"/>
<evidence type="ECO:0000313" key="1">
    <source>
        <dbReference type="EMBL" id="GGI09287.1"/>
    </source>
</evidence>
<dbReference type="EMBL" id="BMHA01000014">
    <property type="protein sequence ID" value="GGI09287.1"/>
    <property type="molecule type" value="Genomic_DNA"/>
</dbReference>
<reference evidence="1" key="1">
    <citation type="journal article" date="2014" name="Int. J. Syst. Evol. Microbiol.">
        <title>Complete genome sequence of Corynebacterium casei LMG S-19264T (=DSM 44701T), isolated from a smear-ripened cheese.</title>
        <authorList>
            <consortium name="US DOE Joint Genome Institute (JGI-PGF)"/>
            <person name="Walter F."/>
            <person name="Albersmeier A."/>
            <person name="Kalinowski J."/>
            <person name="Ruckert C."/>
        </authorList>
    </citation>
    <scope>NUCLEOTIDE SEQUENCE</scope>
    <source>
        <strain evidence="1">CGMCC 1.14988</strain>
    </source>
</reference>
<dbReference type="RefSeq" id="WP_130650303.1">
    <property type="nucleotide sequence ID" value="NZ_BMHA01000014.1"/>
</dbReference>
<dbReference type="Gene3D" id="2.160.10.10">
    <property type="entry name" value="Hexapeptide repeat proteins"/>
    <property type="match status" value="1"/>
</dbReference>
<dbReference type="AlphaFoldDB" id="A0A8J3EVA6"/>
<organism evidence="1 2">
    <name type="scientific">Egicoccus halophilus</name>
    <dbReference type="NCBI Taxonomy" id="1670830"/>
    <lineage>
        <taxon>Bacteria</taxon>
        <taxon>Bacillati</taxon>
        <taxon>Actinomycetota</taxon>
        <taxon>Nitriliruptoria</taxon>
        <taxon>Egicoccales</taxon>
        <taxon>Egicoccaceae</taxon>
        <taxon>Egicoccus</taxon>
    </lineage>
</organism>
<protein>
    <submittedName>
        <fullName evidence="1">Gamma carbonic anhydrase family protein</fullName>
    </submittedName>
</protein>